<keyword evidence="1" id="KW-0040">ANK repeat</keyword>
<dbReference type="SMART" id="SM00248">
    <property type="entry name" value="ANK"/>
    <property type="match status" value="2"/>
</dbReference>
<dbReference type="PANTHER" id="PTHR46899">
    <property type="entry name" value="PROTEIN PHOSPHATASE 1 REGULATORY SUBUNIT 27"/>
    <property type="match status" value="1"/>
</dbReference>
<evidence type="ECO:0000256" key="1">
    <source>
        <dbReference type="PROSITE-ProRule" id="PRU00023"/>
    </source>
</evidence>
<dbReference type="Proteomes" id="UP000688137">
    <property type="component" value="Unassembled WGS sequence"/>
</dbReference>
<dbReference type="Pfam" id="PF12796">
    <property type="entry name" value="Ank_2"/>
    <property type="match status" value="1"/>
</dbReference>
<dbReference type="PROSITE" id="PS50297">
    <property type="entry name" value="ANK_REP_REGION"/>
    <property type="match status" value="2"/>
</dbReference>
<proteinExistence type="predicted"/>
<sequence>MNQNFFDNANQKQQLYKALSKYNGPTTSTPSILSEYLSSAKTQTSHNKNNSNKVKPLLSPQNITKPIQNDSLRIKTSTLHFPQKQPVSHHIKSLSSDIKLQPQPPMRRRGRQERMIFQSDSQQAPFLIIQNKVRDSRRFDTVRKSTLPSLQLESQKSIQNTTPRITDIPLVPIQQVTEIQDSKSQLYQEADKIYMDQVNNLDDNQFLNEDKKASDLFNILKRKYSITEANNINDQQILNENQEDIIQTEKEVNIEDDEIQSSKAMKKLSVKMKFKNAVSQQVQNMFKNRELKSLFTVIISPEFSSKHEEERQKISDQYEQAKNLKTINKDNIESRQTMKCIKDKYNIRHNHKINTIIQNQLQKLNTTNKAFQRKISMIKGTQWTTKECDQPQQQQFSLLNKFKKQSVNSNHIGQGQVLQNNFDQILPNLMDDANKITITITNTILQNTILEFNKPKFVVHMETIIDEQVIQPISPPRKAIQHSTSLHSSFKFQKIQNSASQSVIINKDHISNHNVYNSILNTNTVEDNSNLDFNQEYSKSNLYVRLYYQNRLHKIPQKISYTQHNLKEIEDIFYQYISMITGSQISFQTSQQHFTKQVKNIEKSNLVQESQIFFEKYDIPLIRKQFSFDFENSISLISSQSDQSNSFDQILEEPNNRLQIDERHESKMKNIIQSMKNLSDDSESQIFVEDVVNNQKQISTGLLNTIKKVKNKFHCPLNLQVIMSILDQSTKNDLLTFQMMEQSEEQIQQLIHGDCDTNALTNLDSFYQQQDLRNMILNGIEIRYENILIGRYQGQQRMIDPEHSDLVQSTILEAPQQHISSSQQSQQSQQSSEYQQLQKQKLISLKQQGRSRNLQRDSLTVIIKPKLNSKHTVNSPDVTNVHSKPTSQYTNQLTYNIFTQASTQYLTKPTNQSQQSVKVSSVQNLEENLSQLEMSPQSSLKSIKSKSAIDSSNIISQTNPPKIKKSQKIKDLVKVAKEKLSHPHPLEHIELKEEIITSKQQQLYNVSLLQQPILENKVYLIKQYQTLSMFSYSLRMRNQALGHNRRQNLDQFKILEQLIYDNDFQEFFEHLQQVPQMYIDRRLQNNDTLLILASKSGCKDMVKELIKKGADINIQNQDDGNTAVHLALSYGHYKIADILIRAGANTNILNNIGKNAWSIL</sequence>
<dbReference type="PANTHER" id="PTHR46899:SF3">
    <property type="entry name" value="PROTEIN PHOSPHATASE 1 REGULATORY SUBUNIT 27"/>
    <property type="match status" value="1"/>
</dbReference>
<feature type="repeat" description="ANK" evidence="1">
    <location>
        <begin position="1119"/>
        <end position="1151"/>
    </location>
</feature>
<gene>
    <name evidence="3" type="ORF">PPRIM_AZ9-3.1.T0810137</name>
</gene>
<evidence type="ECO:0000313" key="3">
    <source>
        <dbReference type="EMBL" id="CAD8088534.1"/>
    </source>
</evidence>
<evidence type="ECO:0000313" key="4">
    <source>
        <dbReference type="Proteomes" id="UP000688137"/>
    </source>
</evidence>
<keyword evidence="4" id="KW-1185">Reference proteome</keyword>
<dbReference type="AlphaFoldDB" id="A0A8S1NPF7"/>
<reference evidence="3" key="1">
    <citation type="submission" date="2021-01" db="EMBL/GenBank/DDBJ databases">
        <authorList>
            <consortium name="Genoscope - CEA"/>
            <person name="William W."/>
        </authorList>
    </citation>
    <scope>NUCLEOTIDE SEQUENCE</scope>
</reference>
<dbReference type="OMA" id="ADKIYMD"/>
<dbReference type="EMBL" id="CAJJDM010000084">
    <property type="protein sequence ID" value="CAD8088534.1"/>
    <property type="molecule type" value="Genomic_DNA"/>
</dbReference>
<feature type="repeat" description="ANK" evidence="1">
    <location>
        <begin position="1085"/>
        <end position="1117"/>
    </location>
</feature>
<evidence type="ECO:0000256" key="2">
    <source>
        <dbReference type="SAM" id="MobiDB-lite"/>
    </source>
</evidence>
<feature type="region of interest" description="Disordered" evidence="2">
    <location>
        <begin position="39"/>
        <end position="61"/>
    </location>
</feature>
<dbReference type="InterPro" id="IPR002110">
    <property type="entry name" value="Ankyrin_rpt"/>
</dbReference>
<feature type="region of interest" description="Disordered" evidence="2">
    <location>
        <begin position="82"/>
        <end position="105"/>
    </location>
</feature>
<dbReference type="PROSITE" id="PS50088">
    <property type="entry name" value="ANK_REPEAT"/>
    <property type="match status" value="2"/>
</dbReference>
<accession>A0A8S1NPF7</accession>
<organism evidence="3 4">
    <name type="scientific">Paramecium primaurelia</name>
    <dbReference type="NCBI Taxonomy" id="5886"/>
    <lineage>
        <taxon>Eukaryota</taxon>
        <taxon>Sar</taxon>
        <taxon>Alveolata</taxon>
        <taxon>Ciliophora</taxon>
        <taxon>Intramacronucleata</taxon>
        <taxon>Oligohymenophorea</taxon>
        <taxon>Peniculida</taxon>
        <taxon>Parameciidae</taxon>
        <taxon>Paramecium</taxon>
    </lineage>
</organism>
<protein>
    <submittedName>
        <fullName evidence="3">Uncharacterized protein</fullName>
    </submittedName>
</protein>
<name>A0A8S1NPF7_PARPR</name>
<comment type="caution">
    <text evidence="3">The sequence shown here is derived from an EMBL/GenBank/DDBJ whole genome shotgun (WGS) entry which is preliminary data.</text>
</comment>
<dbReference type="InterPro" id="IPR053080">
    <property type="entry name" value="PP1_regulatory_subunit_27"/>
</dbReference>